<dbReference type="KEGG" id="hjo:AY555_08855"/>
<keyword evidence="3" id="KW-1185">Reference proteome</keyword>
<dbReference type="EMBL" id="CP014525">
    <property type="protein sequence ID" value="AMW35666.1"/>
    <property type="molecule type" value="Genomic_DNA"/>
</dbReference>
<evidence type="ECO:0000313" key="2">
    <source>
        <dbReference type="EMBL" id="AMW35666.1"/>
    </source>
</evidence>
<reference evidence="2 3" key="1">
    <citation type="submission" date="2016-02" db="EMBL/GenBank/DDBJ databases">
        <title>Complete Genome of H5569, the type strain of the newly described species Haematospirillium jordaniae.</title>
        <authorList>
            <person name="Nicholson A.C."/>
            <person name="Humrighouse B.W."/>
            <person name="Loparov V."/>
            <person name="McQuiston J.R."/>
        </authorList>
    </citation>
    <scope>NUCLEOTIDE SEQUENCE [LARGE SCALE GENOMIC DNA]</scope>
    <source>
        <strain evidence="2 3">H5569</strain>
    </source>
</reference>
<keyword evidence="1" id="KW-0812">Transmembrane</keyword>
<proteinExistence type="predicted"/>
<accession>A0A143DG97</accession>
<name>A0A143DG97_9PROT</name>
<keyword evidence="1" id="KW-0472">Membrane</keyword>
<dbReference type="AlphaFoldDB" id="A0A143DG97"/>
<evidence type="ECO:0000256" key="1">
    <source>
        <dbReference type="SAM" id="Phobius"/>
    </source>
</evidence>
<organism evidence="2 3">
    <name type="scientific">Haematospirillum jordaniae</name>
    <dbReference type="NCBI Taxonomy" id="1549855"/>
    <lineage>
        <taxon>Bacteria</taxon>
        <taxon>Pseudomonadati</taxon>
        <taxon>Pseudomonadota</taxon>
        <taxon>Alphaproteobacteria</taxon>
        <taxon>Rhodospirillales</taxon>
        <taxon>Novispirillaceae</taxon>
        <taxon>Haematospirillum</taxon>
    </lineage>
</organism>
<sequence>MVEEIRRRLNKAIAPLLGMAAVFYFAFHAIQGDRGLFSWWQIRQEIVRAESALQALQAKRADLENRVSLLRPEGIDPDLLEERARVMFNMGRPGEKVIILPKISTEDRSLLPSEPHLLQ</sequence>
<evidence type="ECO:0000313" key="3">
    <source>
        <dbReference type="Proteomes" id="UP000076066"/>
    </source>
</evidence>
<dbReference type="RefSeq" id="WP_066136844.1">
    <property type="nucleotide sequence ID" value="NZ_JAAVSS010000016.1"/>
</dbReference>
<dbReference type="Pfam" id="PF04977">
    <property type="entry name" value="DivIC"/>
    <property type="match status" value="1"/>
</dbReference>
<gene>
    <name evidence="2" type="ORF">AY555_08855</name>
</gene>
<dbReference type="Proteomes" id="UP000076066">
    <property type="component" value="Chromosome"/>
</dbReference>
<feature type="transmembrane region" description="Helical" evidence="1">
    <location>
        <begin position="12"/>
        <end position="30"/>
    </location>
</feature>
<dbReference type="STRING" id="1549855.AY555_08855"/>
<keyword evidence="1" id="KW-1133">Transmembrane helix</keyword>
<protein>
    <submittedName>
        <fullName evidence="2">Septum formation initiator</fullName>
    </submittedName>
</protein>
<dbReference type="InterPro" id="IPR007060">
    <property type="entry name" value="FtsL/DivIC"/>
</dbReference>